<reference evidence="1" key="1">
    <citation type="journal article" date="2022" name="Int. J. Mol. Sci.">
        <title>Draft Genome of Tanacetum Coccineum: Genomic Comparison of Closely Related Tanacetum-Family Plants.</title>
        <authorList>
            <person name="Yamashiro T."/>
            <person name="Shiraishi A."/>
            <person name="Nakayama K."/>
            <person name="Satake H."/>
        </authorList>
    </citation>
    <scope>NUCLEOTIDE SEQUENCE</scope>
</reference>
<reference evidence="1" key="2">
    <citation type="submission" date="2022-01" db="EMBL/GenBank/DDBJ databases">
        <authorList>
            <person name="Yamashiro T."/>
            <person name="Shiraishi A."/>
            <person name="Satake H."/>
            <person name="Nakayama K."/>
        </authorList>
    </citation>
    <scope>NUCLEOTIDE SEQUENCE</scope>
</reference>
<keyword evidence="2" id="KW-1185">Reference proteome</keyword>
<accession>A0ABQ4Z8F1</accession>
<dbReference type="EMBL" id="BQNB010011033">
    <property type="protein sequence ID" value="GJS85203.1"/>
    <property type="molecule type" value="Genomic_DNA"/>
</dbReference>
<sequence>MSLFPSSLFKDTVSSEADYPDGDVKDFGTAGESSVTGTTGVATIVGVYGPLRMHFRKASPFGLVSMYHKNRDRHCAYRPVASIGGRSLEPAAIMLLCI</sequence>
<gene>
    <name evidence="1" type="ORF">Tco_0751744</name>
</gene>
<proteinExistence type="predicted"/>
<comment type="caution">
    <text evidence="1">The sequence shown here is derived from an EMBL/GenBank/DDBJ whole genome shotgun (WGS) entry which is preliminary data.</text>
</comment>
<evidence type="ECO:0000313" key="2">
    <source>
        <dbReference type="Proteomes" id="UP001151760"/>
    </source>
</evidence>
<organism evidence="1 2">
    <name type="scientific">Tanacetum coccineum</name>
    <dbReference type="NCBI Taxonomy" id="301880"/>
    <lineage>
        <taxon>Eukaryota</taxon>
        <taxon>Viridiplantae</taxon>
        <taxon>Streptophyta</taxon>
        <taxon>Embryophyta</taxon>
        <taxon>Tracheophyta</taxon>
        <taxon>Spermatophyta</taxon>
        <taxon>Magnoliopsida</taxon>
        <taxon>eudicotyledons</taxon>
        <taxon>Gunneridae</taxon>
        <taxon>Pentapetalae</taxon>
        <taxon>asterids</taxon>
        <taxon>campanulids</taxon>
        <taxon>Asterales</taxon>
        <taxon>Asteraceae</taxon>
        <taxon>Asteroideae</taxon>
        <taxon>Anthemideae</taxon>
        <taxon>Anthemidinae</taxon>
        <taxon>Tanacetum</taxon>
    </lineage>
</organism>
<name>A0ABQ4Z8F1_9ASTR</name>
<protein>
    <submittedName>
        <fullName evidence="1">Uncharacterized protein</fullName>
    </submittedName>
</protein>
<evidence type="ECO:0000313" key="1">
    <source>
        <dbReference type="EMBL" id="GJS85203.1"/>
    </source>
</evidence>
<dbReference type="Proteomes" id="UP001151760">
    <property type="component" value="Unassembled WGS sequence"/>
</dbReference>